<evidence type="ECO:0000313" key="3">
    <source>
        <dbReference type="Proteomes" id="UP000309747"/>
    </source>
</evidence>
<reference evidence="2 3" key="1">
    <citation type="submission" date="2019-04" db="EMBL/GenBank/DDBJ databases">
        <authorList>
            <person name="Li J."/>
        </authorList>
    </citation>
    <scope>NUCLEOTIDE SEQUENCE [LARGE SCALE GENOMIC DNA]</scope>
    <source>
        <strain evidence="2 3">KCTC 42687</strain>
    </source>
</reference>
<feature type="region of interest" description="Disordered" evidence="1">
    <location>
        <begin position="1"/>
        <end position="32"/>
    </location>
</feature>
<feature type="region of interest" description="Disordered" evidence="1">
    <location>
        <begin position="75"/>
        <end position="94"/>
    </location>
</feature>
<protein>
    <submittedName>
        <fullName evidence="2">Host attachment protein</fullName>
    </submittedName>
</protein>
<keyword evidence="3" id="KW-1185">Reference proteome</keyword>
<dbReference type="OrthoDB" id="9812459at2"/>
<evidence type="ECO:0000256" key="1">
    <source>
        <dbReference type="SAM" id="MobiDB-lite"/>
    </source>
</evidence>
<sequence length="167" mass="18666">MRPPTRSFRMRWRASAGSARAATSPPQPALKRDEQTKKELTMLPHNAVVVVADGHSATIFRNIAKHGLELTETEKVTPDSLTSGPTAQLDEISPRDEEEASFALQLTRHLNAMVLKNRLEDIAIIADPSTLGVMRKHYHKELQLRLRKEIAKTLTNSDIQAIQNSLL</sequence>
<comment type="caution">
    <text evidence="2">The sequence shown here is derived from an EMBL/GenBank/DDBJ whole genome shotgun (WGS) entry which is preliminary data.</text>
</comment>
<accession>A0A4U0RGK8</accession>
<dbReference type="EMBL" id="SUNI01000001">
    <property type="protein sequence ID" value="TJZ94226.1"/>
    <property type="molecule type" value="Genomic_DNA"/>
</dbReference>
<name>A0A4U0RGK8_9RHOB</name>
<gene>
    <name evidence="2" type="ORF">FA743_02920</name>
</gene>
<proteinExistence type="predicted"/>
<dbReference type="Pfam" id="PF18856">
    <property type="entry name" value="baeRF_family12"/>
    <property type="match status" value="1"/>
</dbReference>
<organism evidence="2 3">
    <name type="scientific">Paracoccus gahaiensis</name>
    <dbReference type="NCBI Taxonomy" id="1706839"/>
    <lineage>
        <taxon>Bacteria</taxon>
        <taxon>Pseudomonadati</taxon>
        <taxon>Pseudomonadota</taxon>
        <taxon>Alphaproteobacteria</taxon>
        <taxon>Rhodobacterales</taxon>
        <taxon>Paracoccaceae</taxon>
        <taxon>Paracoccus</taxon>
    </lineage>
</organism>
<evidence type="ECO:0000313" key="2">
    <source>
        <dbReference type="EMBL" id="TJZ94226.1"/>
    </source>
</evidence>
<dbReference type="Proteomes" id="UP000309747">
    <property type="component" value="Unassembled WGS sequence"/>
</dbReference>
<feature type="compositionally biased region" description="Low complexity" evidence="1">
    <location>
        <begin position="13"/>
        <end position="24"/>
    </location>
</feature>
<dbReference type="AlphaFoldDB" id="A0A4U0RGK8"/>
<dbReference type="InterPro" id="IPR041374">
    <property type="entry name" value="BaeRF_family12"/>
</dbReference>